<organism evidence="1 2">
    <name type="scientific">Diploscapter pachys</name>
    <dbReference type="NCBI Taxonomy" id="2018661"/>
    <lineage>
        <taxon>Eukaryota</taxon>
        <taxon>Metazoa</taxon>
        <taxon>Ecdysozoa</taxon>
        <taxon>Nematoda</taxon>
        <taxon>Chromadorea</taxon>
        <taxon>Rhabditida</taxon>
        <taxon>Rhabditina</taxon>
        <taxon>Rhabditomorpha</taxon>
        <taxon>Rhabditoidea</taxon>
        <taxon>Rhabditidae</taxon>
        <taxon>Diploscapter</taxon>
    </lineage>
</organism>
<accession>A0A2A2JX46</accession>
<proteinExistence type="predicted"/>
<dbReference type="EMBL" id="LIAE01010154">
    <property type="protein sequence ID" value="PAV66129.1"/>
    <property type="molecule type" value="Genomic_DNA"/>
</dbReference>
<name>A0A2A2JX46_9BILA</name>
<gene>
    <name evidence="1" type="ORF">WR25_05448</name>
</gene>
<sequence>MVGQEKLHPGILSGDDLPHALGPDRGVEHADALHLHHQLILVKRRIVCPQPRQALRRPQLLDVDIFEECTEMLVPSGDVSSREGPDRLRSSRVDIAEQLPLDLVIHLGQEEGRV</sequence>
<evidence type="ECO:0000313" key="2">
    <source>
        <dbReference type="Proteomes" id="UP000218231"/>
    </source>
</evidence>
<dbReference type="Proteomes" id="UP000218231">
    <property type="component" value="Unassembled WGS sequence"/>
</dbReference>
<dbReference type="AlphaFoldDB" id="A0A2A2JX46"/>
<keyword evidence="2" id="KW-1185">Reference proteome</keyword>
<evidence type="ECO:0000313" key="1">
    <source>
        <dbReference type="EMBL" id="PAV66129.1"/>
    </source>
</evidence>
<reference evidence="1 2" key="1">
    <citation type="journal article" date="2017" name="Curr. Biol.">
        <title>Genome architecture and evolution of a unichromosomal asexual nematode.</title>
        <authorList>
            <person name="Fradin H."/>
            <person name="Zegar C."/>
            <person name="Gutwein M."/>
            <person name="Lucas J."/>
            <person name="Kovtun M."/>
            <person name="Corcoran D."/>
            <person name="Baugh L.R."/>
            <person name="Kiontke K."/>
            <person name="Gunsalus K."/>
            <person name="Fitch D.H."/>
            <person name="Piano F."/>
        </authorList>
    </citation>
    <scope>NUCLEOTIDE SEQUENCE [LARGE SCALE GENOMIC DNA]</scope>
    <source>
        <strain evidence="1">PF1309</strain>
    </source>
</reference>
<protein>
    <submittedName>
        <fullName evidence="1">Uncharacterized protein</fullName>
    </submittedName>
</protein>
<comment type="caution">
    <text evidence="1">The sequence shown here is derived from an EMBL/GenBank/DDBJ whole genome shotgun (WGS) entry which is preliminary data.</text>
</comment>